<name>A0A938XCJ8_9CLOT</name>
<dbReference type="InterPro" id="IPR025641">
    <property type="entry name" value="DUF4340"/>
</dbReference>
<dbReference type="AlphaFoldDB" id="A0A938XCJ8"/>
<dbReference type="Proteomes" id="UP000705508">
    <property type="component" value="Unassembled WGS sequence"/>
</dbReference>
<dbReference type="Pfam" id="PF14238">
    <property type="entry name" value="DUF4340"/>
    <property type="match status" value="1"/>
</dbReference>
<organism evidence="2 3">
    <name type="scientific">Mordavella massiliensis</name>
    <dbReference type="NCBI Taxonomy" id="1871024"/>
    <lineage>
        <taxon>Bacteria</taxon>
        <taxon>Bacillati</taxon>
        <taxon>Bacillota</taxon>
        <taxon>Clostridia</taxon>
        <taxon>Eubacteriales</taxon>
        <taxon>Clostridiaceae</taxon>
        <taxon>Mordavella</taxon>
    </lineage>
</organism>
<feature type="domain" description="DUF4340" evidence="1">
    <location>
        <begin position="69"/>
        <end position="187"/>
    </location>
</feature>
<dbReference type="EMBL" id="JACJKS010000006">
    <property type="protein sequence ID" value="MBM6948214.1"/>
    <property type="molecule type" value="Genomic_DNA"/>
</dbReference>
<evidence type="ECO:0000259" key="1">
    <source>
        <dbReference type="Pfam" id="PF14238"/>
    </source>
</evidence>
<comment type="caution">
    <text evidence="2">The sequence shown here is derived from an EMBL/GenBank/DDBJ whole genome shotgun (WGS) entry which is preliminary data.</text>
</comment>
<reference evidence="2" key="2">
    <citation type="journal article" date="2021" name="Sci. Rep.">
        <title>The distribution of antibiotic resistance genes in chicken gut microbiota commensals.</title>
        <authorList>
            <person name="Juricova H."/>
            <person name="Matiasovicova J."/>
            <person name="Kubasova T."/>
            <person name="Cejkova D."/>
            <person name="Rychlik I."/>
        </authorList>
    </citation>
    <scope>NUCLEOTIDE SEQUENCE</scope>
    <source>
        <strain evidence="2">An582</strain>
    </source>
</reference>
<sequence>MKRERKLLILSGVLVVCVAGAVGVSRMDFEEKMTGKETTIVDVDSGDITRLSWNAGDDQLAFTREDGAWSYEADAKMSVDQDLLDEIAENLSHITSDKMVEEVQSLGVYGLSDPAYTVTIGTEDDTWQIEVGDETFSDGEVYISSGDDYVYLTDAGLTDHISYMLLDCVQKEEIPEMESISEVRVDNEAAADIVYKEDAGYCYSDAYTYYLKDGDTYRNLDNTNTENALTMLSVFSWDACADYYADESELAAYGLAEPAAEVTITYVPAKDEEETDDGEEAEDEEEQTFSYQVGTKDNAFYAKLTDSHIVYSVTQDLYNAAVNASYEQLKPDEVILLDWDTVDSVEAELDGNVYTVEIGKDGEDDGYTCTLGGEEIAFQDVLDRLLDITIAEDSGDEEEDTDVPEEEPALQDNKSELKLTFHRNTDRYDTVELEFYQYDGSYCISVLDGEEMHYTNRSSVVDLKEKISAAILDSGADE</sequence>
<accession>A0A938XCJ8</accession>
<proteinExistence type="predicted"/>
<gene>
    <name evidence="2" type="ORF">H6A20_06025</name>
</gene>
<reference evidence="2" key="1">
    <citation type="submission" date="2020-08" db="EMBL/GenBank/DDBJ databases">
        <authorList>
            <person name="Cejkova D."/>
            <person name="Kubasova T."/>
            <person name="Jahodarova E."/>
            <person name="Rychlik I."/>
        </authorList>
    </citation>
    <scope>NUCLEOTIDE SEQUENCE</scope>
    <source>
        <strain evidence="2">An582</strain>
    </source>
</reference>
<evidence type="ECO:0000313" key="2">
    <source>
        <dbReference type="EMBL" id="MBM6948214.1"/>
    </source>
</evidence>
<protein>
    <submittedName>
        <fullName evidence="2">DUF4340 domain-containing protein</fullName>
    </submittedName>
</protein>
<evidence type="ECO:0000313" key="3">
    <source>
        <dbReference type="Proteomes" id="UP000705508"/>
    </source>
</evidence>
<dbReference type="RefSeq" id="WP_204906234.1">
    <property type="nucleotide sequence ID" value="NZ_JACJKS010000006.1"/>
</dbReference>